<sequence>MAINGSRIYHVNSNCSDLERSALFYEALGLTRVLRTVPSASQSGEAFGLAEVAWDAWMMHSDDGMDGLSLDLLEWKVPEPSGAPASLDGEPGYNRLMITTPDLAATLERALAAGGTLVGGPIEVEAGPDRPMLAMVLDPDGVPVQLLASDRVSIAQVVVNCDDIDATLAYYTDVMGLTVQHDVSEMVWSHELFGGDSDIRVRAAILADGGSVFTVALVQWLDPAPVGGVRVRGANELGLFRMAWSTTDCAGDEAIVRAAGSTPFAPTGELSVGDDLPLLKVLFWPGPNGECLEVIEVTDRSGSLSS</sequence>
<evidence type="ECO:0000259" key="1">
    <source>
        <dbReference type="PROSITE" id="PS51819"/>
    </source>
</evidence>
<proteinExistence type="predicted"/>
<reference evidence="2" key="1">
    <citation type="submission" date="2020-05" db="EMBL/GenBank/DDBJ databases">
        <authorList>
            <person name="Chiriac C."/>
            <person name="Salcher M."/>
            <person name="Ghai R."/>
            <person name="Kavagutti S V."/>
        </authorList>
    </citation>
    <scope>NUCLEOTIDE SEQUENCE</scope>
</reference>
<dbReference type="CDD" id="cd06587">
    <property type="entry name" value="VOC"/>
    <property type="match status" value="1"/>
</dbReference>
<dbReference type="Gene3D" id="3.10.180.10">
    <property type="entry name" value="2,3-Dihydroxybiphenyl 1,2-Dioxygenase, domain 1"/>
    <property type="match status" value="2"/>
</dbReference>
<evidence type="ECO:0000313" key="3">
    <source>
        <dbReference type="EMBL" id="CAB4920284.1"/>
    </source>
</evidence>
<evidence type="ECO:0000313" key="2">
    <source>
        <dbReference type="EMBL" id="CAB4322354.1"/>
    </source>
</evidence>
<dbReference type="SUPFAM" id="SSF54593">
    <property type="entry name" value="Glyoxalase/Bleomycin resistance protein/Dihydroxybiphenyl dioxygenase"/>
    <property type="match status" value="1"/>
</dbReference>
<accession>A0A6J5Y894</accession>
<dbReference type="PROSITE" id="PS51819">
    <property type="entry name" value="VOC"/>
    <property type="match status" value="2"/>
</dbReference>
<name>A0A6J5Y894_9ZZZZ</name>
<dbReference type="InterPro" id="IPR004360">
    <property type="entry name" value="Glyas_Fos-R_dOase_dom"/>
</dbReference>
<organism evidence="2">
    <name type="scientific">freshwater metagenome</name>
    <dbReference type="NCBI Taxonomy" id="449393"/>
    <lineage>
        <taxon>unclassified sequences</taxon>
        <taxon>metagenomes</taxon>
        <taxon>ecological metagenomes</taxon>
    </lineage>
</organism>
<dbReference type="Pfam" id="PF00903">
    <property type="entry name" value="Glyoxalase"/>
    <property type="match status" value="2"/>
</dbReference>
<feature type="domain" description="VOC" evidence="1">
    <location>
        <begin position="7"/>
        <end position="149"/>
    </location>
</feature>
<feature type="domain" description="VOC" evidence="1">
    <location>
        <begin position="153"/>
        <end position="297"/>
    </location>
</feature>
<protein>
    <submittedName>
        <fullName evidence="2">Unannotated protein</fullName>
    </submittedName>
</protein>
<dbReference type="AlphaFoldDB" id="A0A6J5Y894"/>
<dbReference type="EMBL" id="CAFBNC010000001">
    <property type="protein sequence ID" value="CAB4920284.1"/>
    <property type="molecule type" value="Genomic_DNA"/>
</dbReference>
<dbReference type="EMBL" id="CAEMXZ010000002">
    <property type="protein sequence ID" value="CAB4322354.1"/>
    <property type="molecule type" value="Genomic_DNA"/>
</dbReference>
<gene>
    <name evidence="2" type="ORF">UFOPK1392_00088</name>
    <name evidence="3" type="ORF">UFOPK3733_00032</name>
</gene>
<dbReference type="InterPro" id="IPR037523">
    <property type="entry name" value="VOC_core"/>
</dbReference>
<dbReference type="InterPro" id="IPR029068">
    <property type="entry name" value="Glyas_Bleomycin-R_OHBP_Dase"/>
</dbReference>